<protein>
    <submittedName>
        <fullName evidence="2">Uncharacterized protein</fullName>
    </submittedName>
</protein>
<reference evidence="3" key="1">
    <citation type="submission" date="2011-05" db="EMBL/GenBank/DDBJ databases">
        <authorList>
            <person name="Richards S.R."/>
            <person name="Qu J."/>
            <person name="Jiang H."/>
            <person name="Jhangiani S.N."/>
            <person name="Agravi P."/>
            <person name="Goodspeed R."/>
            <person name="Gross S."/>
            <person name="Mandapat C."/>
            <person name="Jackson L."/>
            <person name="Mathew T."/>
            <person name="Pu L."/>
            <person name="Thornton R."/>
            <person name="Saada N."/>
            <person name="Wilczek-Boney K.B."/>
            <person name="Lee S."/>
            <person name="Kovar C."/>
            <person name="Wu Y."/>
            <person name="Scherer S.E."/>
            <person name="Worley K.C."/>
            <person name="Muzny D.M."/>
            <person name="Gibbs R."/>
        </authorList>
    </citation>
    <scope>NUCLEOTIDE SEQUENCE</scope>
    <source>
        <strain evidence="3">Brora</strain>
    </source>
</reference>
<feature type="chain" id="PRO_5004589876" evidence="1">
    <location>
        <begin position="21"/>
        <end position="61"/>
    </location>
</feature>
<keyword evidence="1" id="KW-0732">Signal</keyword>
<organism evidence="2 3">
    <name type="scientific">Strigamia maritima</name>
    <name type="common">European centipede</name>
    <name type="synonym">Geophilus maritimus</name>
    <dbReference type="NCBI Taxonomy" id="126957"/>
    <lineage>
        <taxon>Eukaryota</taxon>
        <taxon>Metazoa</taxon>
        <taxon>Ecdysozoa</taxon>
        <taxon>Arthropoda</taxon>
        <taxon>Myriapoda</taxon>
        <taxon>Chilopoda</taxon>
        <taxon>Pleurostigmophora</taxon>
        <taxon>Geophilomorpha</taxon>
        <taxon>Linotaeniidae</taxon>
        <taxon>Strigamia</taxon>
    </lineage>
</organism>
<keyword evidence="3" id="KW-1185">Reference proteome</keyword>
<reference evidence="2" key="2">
    <citation type="submission" date="2015-02" db="UniProtKB">
        <authorList>
            <consortium name="EnsemblMetazoa"/>
        </authorList>
    </citation>
    <scope>IDENTIFICATION</scope>
</reference>
<dbReference type="EMBL" id="JH430856">
    <property type="status" value="NOT_ANNOTATED_CDS"/>
    <property type="molecule type" value="Genomic_DNA"/>
</dbReference>
<accession>T1ILM9</accession>
<dbReference type="EnsemblMetazoa" id="SMAR001864-RA">
    <property type="protein sequence ID" value="SMAR001864-PA"/>
    <property type="gene ID" value="SMAR001864"/>
</dbReference>
<feature type="signal peptide" evidence="1">
    <location>
        <begin position="1"/>
        <end position="20"/>
    </location>
</feature>
<dbReference type="Proteomes" id="UP000014500">
    <property type="component" value="Unassembled WGS sequence"/>
</dbReference>
<dbReference type="HOGENOM" id="CLU_2929518_0_0_1"/>
<evidence type="ECO:0000313" key="3">
    <source>
        <dbReference type="Proteomes" id="UP000014500"/>
    </source>
</evidence>
<name>T1ILM9_STRMM</name>
<dbReference type="AlphaFoldDB" id="T1ILM9"/>
<evidence type="ECO:0000313" key="2">
    <source>
        <dbReference type="EnsemblMetazoa" id="SMAR001864-PA"/>
    </source>
</evidence>
<proteinExistence type="predicted"/>
<evidence type="ECO:0000256" key="1">
    <source>
        <dbReference type="SAM" id="SignalP"/>
    </source>
</evidence>
<sequence length="61" mass="6745">MHKTMALLISFFQLIKIANSSAMPQELKTFTFQQGSQPVINVINGAIAQYPLVNKVQPLQG</sequence>